<dbReference type="SUPFAM" id="SSF141868">
    <property type="entry name" value="EAL domain-like"/>
    <property type="match status" value="1"/>
</dbReference>
<name>A0A2W4YUJ5_9CYAN</name>
<protein>
    <recommendedName>
        <fullName evidence="1">EAL domain-containing protein</fullName>
    </recommendedName>
</protein>
<dbReference type="Proteomes" id="UP000249794">
    <property type="component" value="Unassembled WGS sequence"/>
</dbReference>
<feature type="non-terminal residue" evidence="2">
    <location>
        <position position="104"/>
    </location>
</feature>
<dbReference type="InterPro" id="IPR035919">
    <property type="entry name" value="EAL_sf"/>
</dbReference>
<accession>A0A2W4YUJ5</accession>
<organism evidence="2 3">
    <name type="scientific">Phormidesmis priestleyi</name>
    <dbReference type="NCBI Taxonomy" id="268141"/>
    <lineage>
        <taxon>Bacteria</taxon>
        <taxon>Bacillati</taxon>
        <taxon>Cyanobacteriota</taxon>
        <taxon>Cyanophyceae</taxon>
        <taxon>Leptolyngbyales</taxon>
        <taxon>Leptolyngbyaceae</taxon>
        <taxon>Phormidesmis</taxon>
    </lineage>
</organism>
<dbReference type="InterPro" id="IPR001633">
    <property type="entry name" value="EAL_dom"/>
</dbReference>
<dbReference type="EMBL" id="QBMP01000185">
    <property type="protein sequence ID" value="PZO50591.1"/>
    <property type="molecule type" value="Genomic_DNA"/>
</dbReference>
<evidence type="ECO:0000313" key="3">
    <source>
        <dbReference type="Proteomes" id="UP000249794"/>
    </source>
</evidence>
<dbReference type="AlphaFoldDB" id="A0A2W4YUJ5"/>
<evidence type="ECO:0000259" key="1">
    <source>
        <dbReference type="PROSITE" id="PS50883"/>
    </source>
</evidence>
<dbReference type="PROSITE" id="PS50883">
    <property type="entry name" value="EAL"/>
    <property type="match status" value="1"/>
</dbReference>
<sequence length="104" mass="11332">MQLEVDQAVLWEAIRTNSVGLERLLALSGKISVTADFWDDSLADLLEHPIITMLKLGRQMVQSDHPQPLAQAVTLALRAKKTIVAVGIETQDQAAALVALGCHY</sequence>
<dbReference type="Gene3D" id="3.20.20.450">
    <property type="entry name" value="EAL domain"/>
    <property type="match status" value="1"/>
</dbReference>
<reference evidence="2 3" key="2">
    <citation type="submission" date="2018-06" db="EMBL/GenBank/DDBJ databases">
        <title>Metagenomic assembly of (sub)arctic Cyanobacteria and their associated microbiome from non-axenic cultures.</title>
        <authorList>
            <person name="Baurain D."/>
        </authorList>
    </citation>
    <scope>NUCLEOTIDE SEQUENCE [LARGE SCALE GENOMIC DNA]</scope>
    <source>
        <strain evidence="2">ULC027bin1</strain>
    </source>
</reference>
<comment type="caution">
    <text evidence="2">The sequence shown here is derived from an EMBL/GenBank/DDBJ whole genome shotgun (WGS) entry which is preliminary data.</text>
</comment>
<reference evidence="3" key="1">
    <citation type="submission" date="2018-04" db="EMBL/GenBank/DDBJ databases">
        <authorList>
            <person name="Cornet L."/>
        </authorList>
    </citation>
    <scope>NUCLEOTIDE SEQUENCE [LARGE SCALE GENOMIC DNA]</scope>
</reference>
<gene>
    <name evidence="2" type="ORF">DCF15_15725</name>
</gene>
<evidence type="ECO:0000313" key="2">
    <source>
        <dbReference type="EMBL" id="PZO50591.1"/>
    </source>
</evidence>
<proteinExistence type="predicted"/>
<feature type="domain" description="EAL" evidence="1">
    <location>
        <begin position="1"/>
        <end position="104"/>
    </location>
</feature>